<keyword evidence="3" id="KW-0270">Exopolysaccharide synthesis</keyword>
<feature type="domain" description="Stealth protein CR2 conserved region 2" evidence="4">
    <location>
        <begin position="40"/>
        <end position="141"/>
    </location>
</feature>
<organism evidence="6">
    <name type="scientific">Haemophilus parainfluenzae</name>
    <dbReference type="NCBI Taxonomy" id="729"/>
    <lineage>
        <taxon>Bacteria</taxon>
        <taxon>Pseudomonadati</taxon>
        <taxon>Pseudomonadota</taxon>
        <taxon>Gammaproteobacteria</taxon>
        <taxon>Pasteurellales</taxon>
        <taxon>Pasteurellaceae</taxon>
        <taxon>Haemophilus</taxon>
    </lineage>
</organism>
<dbReference type="InterPro" id="IPR047141">
    <property type="entry name" value="Stealth"/>
</dbReference>
<dbReference type="InterPro" id="IPR021520">
    <property type="entry name" value="Stealth_CR2"/>
</dbReference>
<evidence type="ECO:0000259" key="5">
    <source>
        <dbReference type="Pfam" id="PF17101"/>
    </source>
</evidence>
<dbReference type="AlphaFoldDB" id="R9WPK4"/>
<reference evidence="6" key="1">
    <citation type="journal article" date="2013" name="Int. J. Med. Microbiol.">
        <title>Haemophilus parainfluenzae expresses diverse lipopolysaccharide O-antigens using ABC transporter and Wzy polymerase-dependent mechanisms.</title>
        <authorList>
            <person name="Young R.E."/>
            <person name="Twelkmeyer B."/>
            <person name="Vitiazeva V."/>
            <person name="Power P.M."/>
            <person name="Schweda E.K."/>
            <person name="Hood D.W."/>
        </authorList>
    </citation>
    <scope>NUCLEOTIDE SEQUENCE</scope>
    <source>
        <strain evidence="6">20</strain>
    </source>
</reference>
<sequence length="343" mass="40948">MSMIIDFVLPWVDNQDLEWQKSRQQYAENQSLSDANSSARFRDSGTLKYVLRSIEKNCPWYNKIYLVTCGHHPEWLDINSPKIELIKHGDIYDNKEHLPVFNSSSIEMSLPNIEGLSEHFVYLNDDTIIFSKTDVERFFVDGKAVDFLCHGWIPRNNLFGMLKEIDTWVNSLNNNISLINKFFKPSMLDNKVLYHKSYSTLNKMSNFLLKNVYRKYFWFEHWHHPIPYVNSTLQEVKKYCFDEMQRCSSNKFRHNTDLTQYLYRYWRLAKGDFYPYKYDDGVETNILTLDDLHNAIRNCEKLHPKFVCFNDSPSLSDSEYVQIRNETLIFFDKRFPEKASFEL</sequence>
<evidence type="ECO:0000256" key="3">
    <source>
        <dbReference type="ARBA" id="ARBA00023169"/>
    </source>
</evidence>
<evidence type="ECO:0000256" key="2">
    <source>
        <dbReference type="ARBA" id="ARBA00022679"/>
    </source>
</evidence>
<dbReference type="PANTHER" id="PTHR24045:SF0">
    <property type="entry name" value="N-ACETYLGLUCOSAMINE-1-PHOSPHOTRANSFERASE SUBUNITS ALPHA_BETA"/>
    <property type="match status" value="1"/>
</dbReference>
<feature type="domain" description="Stealth protein CR1 conserved region 1" evidence="5">
    <location>
        <begin position="5"/>
        <end position="29"/>
    </location>
</feature>
<evidence type="ECO:0000259" key="4">
    <source>
        <dbReference type="Pfam" id="PF11380"/>
    </source>
</evidence>
<gene>
    <name evidence="6" type="primary">wfgC</name>
</gene>
<name>R9WPK4_HAEPA</name>
<accession>R9WPK4</accession>
<evidence type="ECO:0000313" key="6">
    <source>
        <dbReference type="EMBL" id="AGO01083.1"/>
    </source>
</evidence>
<comment type="similarity">
    <text evidence="1">Belongs to the stealth family.</text>
</comment>
<evidence type="ECO:0000256" key="1">
    <source>
        <dbReference type="ARBA" id="ARBA00007583"/>
    </source>
</evidence>
<reference evidence="6" key="2">
    <citation type="submission" date="2013-03" db="EMBL/GenBank/DDBJ databases">
        <authorList>
            <person name="Young R.E.B."/>
            <person name="Hood D.W."/>
        </authorList>
    </citation>
    <scope>NUCLEOTIDE SEQUENCE</scope>
    <source>
        <strain evidence="6">20</strain>
    </source>
</reference>
<protein>
    <submittedName>
        <fullName evidence="6">WfgC</fullName>
    </submittedName>
</protein>
<proteinExistence type="inferred from homology"/>
<dbReference type="Pfam" id="PF11380">
    <property type="entry name" value="Stealth_CR2"/>
    <property type="match status" value="1"/>
</dbReference>
<dbReference type="Pfam" id="PF17101">
    <property type="entry name" value="Stealth_CR1"/>
    <property type="match status" value="1"/>
</dbReference>
<dbReference type="PANTHER" id="PTHR24045">
    <property type="match status" value="1"/>
</dbReference>
<dbReference type="GO" id="GO:0000271">
    <property type="term" value="P:polysaccharide biosynthetic process"/>
    <property type="evidence" value="ECO:0007669"/>
    <property type="project" value="UniProtKB-KW"/>
</dbReference>
<dbReference type="InterPro" id="IPR031358">
    <property type="entry name" value="Stealth_CR1"/>
</dbReference>
<keyword evidence="2" id="KW-0808">Transferase</keyword>
<dbReference type="EMBL" id="KC759396">
    <property type="protein sequence ID" value="AGO01083.1"/>
    <property type="molecule type" value="Genomic_DNA"/>
</dbReference>
<dbReference type="GO" id="GO:0016772">
    <property type="term" value="F:transferase activity, transferring phosphorus-containing groups"/>
    <property type="evidence" value="ECO:0007669"/>
    <property type="project" value="InterPro"/>
</dbReference>